<organism evidence="2 3">
    <name type="scientific">Streptomyces lonarensis</name>
    <dbReference type="NCBI Taxonomy" id="700599"/>
    <lineage>
        <taxon>Bacteria</taxon>
        <taxon>Bacillati</taxon>
        <taxon>Actinomycetota</taxon>
        <taxon>Actinomycetes</taxon>
        <taxon>Kitasatosporales</taxon>
        <taxon>Streptomycetaceae</taxon>
        <taxon>Streptomyces</taxon>
    </lineage>
</organism>
<keyword evidence="1" id="KW-1133">Transmembrane helix</keyword>
<protein>
    <recommendedName>
        <fullName evidence="4">FtsK domain-containing protein</fullName>
    </recommendedName>
</protein>
<name>A0A7X6CX89_9ACTN</name>
<comment type="caution">
    <text evidence="2">The sequence shown here is derived from an EMBL/GenBank/DDBJ whole genome shotgun (WGS) entry which is preliminary data.</text>
</comment>
<evidence type="ECO:0008006" key="4">
    <source>
        <dbReference type="Google" id="ProtNLM"/>
    </source>
</evidence>
<keyword evidence="1" id="KW-0812">Transmembrane</keyword>
<dbReference type="InterPro" id="IPR027417">
    <property type="entry name" value="P-loop_NTPase"/>
</dbReference>
<evidence type="ECO:0000313" key="2">
    <source>
        <dbReference type="EMBL" id="NJQ04269.1"/>
    </source>
</evidence>
<dbReference type="AlphaFoldDB" id="A0A7X6CX89"/>
<sequence length="717" mass="76534">MSQATATADVIDLTDRLAKRGAPAAARAAVQATEAGAADAQTGTLVVERPTRSLGQRALPAWAVVRTSAIGFIALGQKVWDYQQGGEWARQIHRARLLEARGEIDETEGEALVVQFRADRREARYERHREPATILGASGATSYVALLLGVAALWGAIGAGIVLAPLWGVLYVAGRRELADREERAAIPGQGVEAVEAAPAPSGEPEFRLGMTVEIFEDMVRRALTEDLKVALTSLQAAPHEWGFEIDVVLSRMTPETISRGLDLLEACLPGVRTGSILMQQSMAARNRCVIRVPGPNPWRAVPPLPARAPKSLSVAEVGGALIGADMSARPLALPVHRTNINVVGKSRSGKSTLLRALLDAITATRDQIVIGVDLGSAGSGFGGLRRGMHAVATTAEDASLVLRWALDVGKGRPALFDQLGMGENWQSSEKRPGVTIVVDEFPALVRESRKGYTDEETGRTTSWDLDGMLAELAITSAKSDVTIVIAGQGVTREKIKDNTWVVELPVQVMAACDADDVKQIMGGGAMAQGWRPDRLMPAMGEALNDASVVYVMAGAQYAEPIPYRACYAPDEELIRRGTERAEAGLVDIDTESAALSETSMDVILSIGQRRAARGVSGLTVPALILAIRRLFAAAGDPAGMSREELAEALAGEDPARWALAQHADEAARADALRDAIADALAPEGKAWPLEKYRKDTPRGYRLRDLRALVGEHVDGS</sequence>
<accession>A0A7X6CX89</accession>
<reference evidence="2 3" key="1">
    <citation type="submission" date="2020-03" db="EMBL/GenBank/DDBJ databases">
        <title>Draft genome of Streptomyces sp. ventii, isolated from the Axial Seamount in the Pacific Ocean, and resequencing of the two type strains Streptomyces lonarensis strain NCL 716 and Streptomyces bohaiensis strain 11A07.</title>
        <authorList>
            <person name="Loughran R.M."/>
            <person name="Pfannmuller K.M."/>
            <person name="Wasson B.J."/>
            <person name="Deadmond M.C."/>
            <person name="Paddock B.E."/>
            <person name="Koyack M.J."/>
            <person name="Gallegos D.A."/>
            <person name="Mitchell E.A."/>
            <person name="Ushijima B."/>
            <person name="Saw J.H."/>
            <person name="Mcphail K.L."/>
            <person name="Videau P."/>
        </authorList>
    </citation>
    <scope>NUCLEOTIDE SEQUENCE [LARGE SCALE GENOMIC DNA]</scope>
    <source>
        <strain evidence="2 3">NCL716</strain>
    </source>
</reference>
<keyword evidence="1" id="KW-0472">Membrane</keyword>
<gene>
    <name evidence="2" type="ORF">HCN56_01425</name>
</gene>
<dbReference type="SUPFAM" id="SSF52540">
    <property type="entry name" value="P-loop containing nucleoside triphosphate hydrolases"/>
    <property type="match status" value="1"/>
</dbReference>
<dbReference type="Gene3D" id="3.40.50.300">
    <property type="entry name" value="P-loop containing nucleotide triphosphate hydrolases"/>
    <property type="match status" value="1"/>
</dbReference>
<dbReference type="EMBL" id="JAAVJD010000004">
    <property type="protein sequence ID" value="NJQ04269.1"/>
    <property type="molecule type" value="Genomic_DNA"/>
</dbReference>
<evidence type="ECO:0000256" key="1">
    <source>
        <dbReference type="SAM" id="Phobius"/>
    </source>
</evidence>
<evidence type="ECO:0000313" key="3">
    <source>
        <dbReference type="Proteomes" id="UP000578686"/>
    </source>
</evidence>
<proteinExistence type="predicted"/>
<keyword evidence="3" id="KW-1185">Reference proteome</keyword>
<dbReference type="RefSeq" id="WP_167967568.1">
    <property type="nucleotide sequence ID" value="NZ_BHZG01000011.1"/>
</dbReference>
<feature type="transmembrane region" description="Helical" evidence="1">
    <location>
        <begin position="143"/>
        <end position="174"/>
    </location>
</feature>
<dbReference type="Proteomes" id="UP000578686">
    <property type="component" value="Unassembled WGS sequence"/>
</dbReference>